<accession>A0A942UW40</accession>
<reference evidence="1" key="1">
    <citation type="submission" date="2019-12" db="EMBL/GenBank/DDBJ databases">
        <title>Clostridiaceae gen. nov. sp. nov., isolated from sediment in Xinjiang, China.</title>
        <authorList>
            <person name="Zhang R."/>
        </authorList>
    </citation>
    <scope>NUCLEOTIDE SEQUENCE</scope>
    <source>
        <strain evidence="1">D2Q-11</strain>
    </source>
</reference>
<dbReference type="EMBL" id="WSFT01000025">
    <property type="protein sequence ID" value="MBS4537971.1"/>
    <property type="molecule type" value="Genomic_DNA"/>
</dbReference>
<dbReference type="RefSeq" id="WP_203365901.1">
    <property type="nucleotide sequence ID" value="NZ_WSFT01000025.1"/>
</dbReference>
<sequence length="330" mass="38639">MLENKINTIINSAAAIDSINNIDYKFRSYEVQLMISAIKSLVPSMDTNRVTINYDRYKKELELLRYYFDEGQKNINISDRSNYWKYEDETFTSRIIPIIISNGDYENAKDEIIKNVLYSTGSIVVLLNSIVLGKLLNILITNKELIEEEILLTLKNEIITFSQVEFLNKYKNEYKISLEEYDGNFLIDFERMRIELINILNGKGSMENNIIKESINIIKNKENTSLLQIQDLYLSAIFGIYCEDINKIEYNDKSFIVKISDYLIKLRKGRINSKNLMVEISNIPDIFKFKVGEVIDHPLLNKCQIINKYKLERSTIIEVMTKSGLYRFKK</sequence>
<organism evidence="1 2">
    <name type="scientific">Anaeromonas frigoriresistens</name>
    <dbReference type="NCBI Taxonomy" id="2683708"/>
    <lineage>
        <taxon>Bacteria</taxon>
        <taxon>Bacillati</taxon>
        <taxon>Bacillota</taxon>
        <taxon>Tissierellia</taxon>
        <taxon>Tissierellales</taxon>
        <taxon>Thermohalobacteraceae</taxon>
        <taxon>Anaeromonas</taxon>
    </lineage>
</organism>
<dbReference type="AlphaFoldDB" id="A0A942UW40"/>
<evidence type="ECO:0000313" key="1">
    <source>
        <dbReference type="EMBL" id="MBS4537971.1"/>
    </source>
</evidence>
<comment type="caution">
    <text evidence="1">The sequence shown here is derived from an EMBL/GenBank/DDBJ whole genome shotgun (WGS) entry which is preliminary data.</text>
</comment>
<name>A0A942UW40_9FIRM</name>
<evidence type="ECO:0000313" key="2">
    <source>
        <dbReference type="Proteomes" id="UP000724672"/>
    </source>
</evidence>
<keyword evidence="2" id="KW-1185">Reference proteome</keyword>
<protein>
    <submittedName>
        <fullName evidence="1">Uncharacterized protein</fullName>
    </submittedName>
</protein>
<gene>
    <name evidence="1" type="ORF">GOQ27_05830</name>
</gene>
<proteinExistence type="predicted"/>
<dbReference type="Proteomes" id="UP000724672">
    <property type="component" value="Unassembled WGS sequence"/>
</dbReference>